<evidence type="ECO:0000256" key="2">
    <source>
        <dbReference type="PIRSR" id="PIRSR637460-2"/>
    </source>
</evidence>
<feature type="chain" id="PRO_5038515987" evidence="3">
    <location>
        <begin position="22"/>
        <end position="290"/>
    </location>
</feature>
<dbReference type="Gene3D" id="3.40.50.1110">
    <property type="entry name" value="SGNH hydrolase"/>
    <property type="match status" value="1"/>
</dbReference>
<dbReference type="Pfam" id="PF13472">
    <property type="entry name" value="Lipase_GDSL_2"/>
    <property type="match status" value="1"/>
</dbReference>
<feature type="active site" description="Nucleophile" evidence="1">
    <location>
        <position position="39"/>
    </location>
</feature>
<keyword evidence="5" id="KW-0378">Hydrolase</keyword>
<reference evidence="5 6" key="1">
    <citation type="submission" date="2018-06" db="EMBL/GenBank/DDBJ databases">
        <title>Actinomadura craniellae sp. nov. isolated from marine sponge Craniella sp.</title>
        <authorList>
            <person name="Li L."/>
            <person name="Xu Q.H."/>
            <person name="Lin H.W."/>
            <person name="Lu Y.H."/>
        </authorList>
    </citation>
    <scope>NUCLEOTIDE SEQUENCE [LARGE SCALE GENOMIC DNA]</scope>
    <source>
        <strain evidence="5 6">LHW63021</strain>
    </source>
</reference>
<keyword evidence="6" id="KW-1185">Reference proteome</keyword>
<dbReference type="CDD" id="cd01823">
    <property type="entry name" value="SEST_like"/>
    <property type="match status" value="1"/>
</dbReference>
<dbReference type="OrthoDB" id="5503950at2"/>
<dbReference type="AlphaFoldDB" id="A0A365H8P0"/>
<gene>
    <name evidence="5" type="ORF">DPM19_11510</name>
</gene>
<keyword evidence="2" id="KW-1015">Disulfide bond</keyword>
<dbReference type="GO" id="GO:0019433">
    <property type="term" value="P:triglyceride catabolic process"/>
    <property type="evidence" value="ECO:0007669"/>
    <property type="project" value="TreeGrafter"/>
</dbReference>
<feature type="domain" description="SGNH hydrolase-type esterase" evidence="4">
    <location>
        <begin position="35"/>
        <end position="273"/>
    </location>
</feature>
<evidence type="ECO:0000256" key="3">
    <source>
        <dbReference type="SAM" id="SignalP"/>
    </source>
</evidence>
<feature type="disulfide bond" evidence="2">
    <location>
        <begin position="195"/>
        <end position="244"/>
    </location>
</feature>
<dbReference type="GO" id="GO:0004806">
    <property type="term" value="F:triacylglycerol lipase activity"/>
    <property type="evidence" value="ECO:0007669"/>
    <property type="project" value="TreeGrafter"/>
</dbReference>
<dbReference type="InterPro" id="IPR037460">
    <property type="entry name" value="SEST-like"/>
</dbReference>
<comment type="caution">
    <text evidence="5">The sequence shown here is derived from an EMBL/GenBank/DDBJ whole genome shotgun (WGS) entry which is preliminary data.</text>
</comment>
<dbReference type="PANTHER" id="PTHR37981">
    <property type="entry name" value="LIPASE 2"/>
    <property type="match status" value="1"/>
</dbReference>
<name>A0A365H8P0_9ACTN</name>
<accession>A0A365H8P0</accession>
<feature type="disulfide bond" evidence="2">
    <location>
        <begin position="56"/>
        <end position="81"/>
    </location>
</feature>
<dbReference type="RefSeq" id="WP_111866009.1">
    <property type="nucleotide sequence ID" value="NZ_QLYX01000004.1"/>
</dbReference>
<protein>
    <submittedName>
        <fullName evidence="5">SGNH/GDSL hydrolase family protein</fullName>
    </submittedName>
</protein>
<sequence length="290" mass="30423">MRRAVWVAGVVLAAVFGPVGATSAEAEGVVGEYVAMGDSFTAGPLIPEQRGAPVGCLRSSGNYPSLVARELRVGRLVDVSCSGARTSHMTQPQSVLFGRNRPQLDALGPGTSLVTVGIGGNDVGFSDLAVGCGVLSLRNPAGAPCAAQYGAGLEQRVTQTAPKVAAVLGEIRRRAPRARVLVVGYLRLLPPERGCWPFVPVARGDVPYLEGLHRSLNRMLAEQARAHGAGFVDVYTDGKGRDMCAPAGQRWVEGILLNSRAAPIHPNARGMQAVATRVTTAVREPTTVTR</sequence>
<keyword evidence="3" id="KW-0732">Signal</keyword>
<dbReference type="InterPro" id="IPR036514">
    <property type="entry name" value="SGNH_hydro_sf"/>
</dbReference>
<proteinExistence type="predicted"/>
<feature type="signal peptide" evidence="3">
    <location>
        <begin position="1"/>
        <end position="21"/>
    </location>
</feature>
<feature type="disulfide bond" evidence="2">
    <location>
        <begin position="132"/>
        <end position="145"/>
    </location>
</feature>
<evidence type="ECO:0000259" key="4">
    <source>
        <dbReference type="Pfam" id="PF13472"/>
    </source>
</evidence>
<dbReference type="PANTHER" id="PTHR37981:SF1">
    <property type="entry name" value="SGNH HYDROLASE-TYPE ESTERASE DOMAIN-CONTAINING PROTEIN"/>
    <property type="match status" value="1"/>
</dbReference>
<dbReference type="SUPFAM" id="SSF52266">
    <property type="entry name" value="SGNH hydrolase"/>
    <property type="match status" value="1"/>
</dbReference>
<dbReference type="InterPro" id="IPR013830">
    <property type="entry name" value="SGNH_hydro"/>
</dbReference>
<evidence type="ECO:0000313" key="5">
    <source>
        <dbReference type="EMBL" id="RAY15326.1"/>
    </source>
</evidence>
<dbReference type="Proteomes" id="UP000251891">
    <property type="component" value="Unassembled WGS sequence"/>
</dbReference>
<dbReference type="EMBL" id="QLYX01000004">
    <property type="protein sequence ID" value="RAY15326.1"/>
    <property type="molecule type" value="Genomic_DNA"/>
</dbReference>
<organism evidence="5 6">
    <name type="scientific">Actinomadura craniellae</name>
    <dbReference type="NCBI Taxonomy" id="2231787"/>
    <lineage>
        <taxon>Bacteria</taxon>
        <taxon>Bacillati</taxon>
        <taxon>Actinomycetota</taxon>
        <taxon>Actinomycetes</taxon>
        <taxon>Streptosporangiales</taxon>
        <taxon>Thermomonosporaceae</taxon>
        <taxon>Actinomadura</taxon>
    </lineage>
</organism>
<evidence type="ECO:0000313" key="6">
    <source>
        <dbReference type="Proteomes" id="UP000251891"/>
    </source>
</evidence>
<evidence type="ECO:0000256" key="1">
    <source>
        <dbReference type="PIRSR" id="PIRSR637460-1"/>
    </source>
</evidence>
<feature type="active site" evidence="1">
    <location>
        <position position="265"/>
    </location>
</feature>